<evidence type="ECO:0000313" key="2">
    <source>
        <dbReference type="EMBL" id="EER09351.1"/>
    </source>
</evidence>
<dbReference type="EMBL" id="GG678367">
    <property type="protein sequence ID" value="EER09351.1"/>
    <property type="molecule type" value="Genomic_DNA"/>
</dbReference>
<dbReference type="OrthoDB" id="10317910at2759"/>
<dbReference type="RefSeq" id="XP_002777535.1">
    <property type="nucleotide sequence ID" value="XM_002777489.1"/>
</dbReference>
<proteinExistence type="predicted"/>
<dbReference type="Proteomes" id="UP000007800">
    <property type="component" value="Unassembled WGS sequence"/>
</dbReference>
<evidence type="ECO:0000256" key="1">
    <source>
        <dbReference type="SAM" id="Phobius"/>
    </source>
</evidence>
<keyword evidence="1" id="KW-0472">Membrane</keyword>
<keyword evidence="1" id="KW-1133">Transmembrane helix</keyword>
<reference evidence="2 3" key="1">
    <citation type="submission" date="2008-07" db="EMBL/GenBank/DDBJ databases">
        <authorList>
            <person name="El-Sayed N."/>
            <person name="Caler E."/>
            <person name="Inman J."/>
            <person name="Amedeo P."/>
            <person name="Hass B."/>
            <person name="Wortman J."/>
        </authorList>
    </citation>
    <scope>NUCLEOTIDE SEQUENCE [LARGE SCALE GENOMIC DNA]</scope>
    <source>
        <strain evidence="3">ATCC 50983 / TXsc</strain>
    </source>
</reference>
<feature type="transmembrane region" description="Helical" evidence="1">
    <location>
        <begin position="20"/>
        <end position="42"/>
    </location>
</feature>
<evidence type="ECO:0000313" key="3">
    <source>
        <dbReference type="Proteomes" id="UP000007800"/>
    </source>
</evidence>
<gene>
    <name evidence="2" type="ORF">Pmar_PMAR011170</name>
</gene>
<keyword evidence="1" id="KW-0812">Transmembrane</keyword>
<dbReference type="InParanoid" id="C5L1N9"/>
<dbReference type="GeneID" id="9065796"/>
<keyword evidence="3" id="KW-1185">Reference proteome</keyword>
<accession>C5L1N9</accession>
<sequence>MVNPAEYWKFESFAQKQDEIGTFALYYVSFLMIFVLSMVWWLPVAGRDDDDDDPAKLAELPVYHSIEKEYGRLLGSARNKVYLAKNAITVLFDGPGGIVAGSKVPVIEATA</sequence>
<protein>
    <submittedName>
        <fullName evidence="2">Uncharacterized protein</fullName>
    </submittedName>
</protein>
<name>C5L1N9_PERM5</name>
<organism evidence="3">
    <name type="scientific">Perkinsus marinus (strain ATCC 50983 / TXsc)</name>
    <dbReference type="NCBI Taxonomy" id="423536"/>
    <lineage>
        <taxon>Eukaryota</taxon>
        <taxon>Sar</taxon>
        <taxon>Alveolata</taxon>
        <taxon>Perkinsozoa</taxon>
        <taxon>Perkinsea</taxon>
        <taxon>Perkinsida</taxon>
        <taxon>Perkinsidae</taxon>
        <taxon>Perkinsus</taxon>
    </lineage>
</organism>
<dbReference type="AlphaFoldDB" id="C5L1N9"/>